<evidence type="ECO:0000256" key="6">
    <source>
        <dbReference type="ARBA" id="ARBA00023014"/>
    </source>
</evidence>
<dbReference type="CDD" id="cd16371">
    <property type="entry name" value="DMSOR_beta_like"/>
    <property type="match status" value="1"/>
</dbReference>
<evidence type="ECO:0000256" key="7">
    <source>
        <dbReference type="SAM" id="Phobius"/>
    </source>
</evidence>
<dbReference type="GO" id="GO:0051539">
    <property type="term" value="F:4 iron, 4 sulfur cluster binding"/>
    <property type="evidence" value="ECO:0007669"/>
    <property type="project" value="UniProtKB-KW"/>
</dbReference>
<dbReference type="RefSeq" id="WP_330932307.1">
    <property type="nucleotide sequence ID" value="NZ_CP119075.1"/>
</dbReference>
<dbReference type="PANTHER" id="PTHR43545:SF6">
    <property type="entry name" value="FORMATE DEHYDROGENASE, NITRATE-INDUCIBLE, IRON-SULFUR SUBUNIT"/>
    <property type="match status" value="1"/>
</dbReference>
<dbReference type="Gene3D" id="3.30.70.20">
    <property type="match status" value="2"/>
</dbReference>
<gene>
    <name evidence="9" type="ORF">PXH66_07815</name>
</gene>
<dbReference type="GO" id="GO:0016020">
    <property type="term" value="C:membrane"/>
    <property type="evidence" value="ECO:0007669"/>
    <property type="project" value="InterPro"/>
</dbReference>
<dbReference type="InterPro" id="IPR007059">
    <property type="entry name" value="DmsC"/>
</dbReference>
<dbReference type="InterPro" id="IPR051555">
    <property type="entry name" value="FDH_Electron_Transfer_Unit"/>
</dbReference>
<keyword evidence="5" id="KW-0408">Iron</keyword>
<evidence type="ECO:0000313" key="9">
    <source>
        <dbReference type="EMBL" id="WED66754.1"/>
    </source>
</evidence>
<evidence type="ECO:0000259" key="8">
    <source>
        <dbReference type="PROSITE" id="PS51379"/>
    </source>
</evidence>
<name>A0AAF0CRM2_9BACT</name>
<keyword evidence="2" id="KW-0004">4Fe-4S</keyword>
<evidence type="ECO:0000256" key="5">
    <source>
        <dbReference type="ARBA" id="ARBA00023004"/>
    </source>
</evidence>
<protein>
    <submittedName>
        <fullName evidence="9">Dimethyl sulfoxide reductase anchor subunit</fullName>
        <ecNumber evidence="9">1.8.5.3</ecNumber>
    </submittedName>
</protein>
<dbReference type="Pfam" id="PF13247">
    <property type="entry name" value="Fer4_11"/>
    <property type="match status" value="1"/>
</dbReference>
<accession>A0AAF0CRM2</accession>
<dbReference type="Proteomes" id="UP001218638">
    <property type="component" value="Chromosome"/>
</dbReference>
<dbReference type="KEGG" id="slom:PXH66_07815"/>
<dbReference type="Pfam" id="PF04976">
    <property type="entry name" value="DmsC"/>
    <property type="match status" value="1"/>
</dbReference>
<reference evidence="9" key="1">
    <citation type="submission" date="2023-03" db="EMBL/GenBank/DDBJ databases">
        <title>Lomoglobus Profundus gen. nov., sp. nov., a novel member of the phylum Verrucomicrobia, isolated from deep-marine sediment of South China Sea.</title>
        <authorList>
            <person name="Ahmad T."/>
            <person name="Ishaq S.E."/>
            <person name="Wang F."/>
        </authorList>
    </citation>
    <scope>NUCLEOTIDE SEQUENCE</scope>
    <source>
        <strain evidence="9">LMO-M01</strain>
    </source>
</reference>
<dbReference type="PROSITE" id="PS00198">
    <property type="entry name" value="4FE4S_FER_1"/>
    <property type="match status" value="1"/>
</dbReference>
<keyword evidence="6" id="KW-0411">Iron-sulfur</keyword>
<sequence length="508" mass="54379">MLSLVDELLAEQQTLQTPVARFSFQHDNDTIETPALEPVYRDLIPLSQPGPGEQYAFEVDLDACSGCKACVAGCHSLNGLDEEETWRDIGHLVGGSEALPFQQTVTSACHHCADPGCLNGCPVLAYEKDPITGIVRHLDDQCIGCSYCILKCPYDVPKFSERLGIVRKCDMCQGRLAEGEAPACVQACPTQAISIVKVSIDLSGSRPTTDTSAFLPGAPDPATTQPTTRYVSKRALPANLHAADLAAPKAQHAHWPLVLLLSLTQAGYGLSLAASFTLRFDPILAYTALALSTVGLAAAGAHLGRPLRAWRIFLGLRRSWLSREAVIMGGWFPLLGAAIILPRWPQLLSPLPTTIGLLVLDGLPIAAAVTGAIALFCSAMIYIDTPRQFWRAPATFTRMGGTILVGALLPVAPLVAAIALAAKLVFESNQQRADTPSGKLLRTVLRPAFRLRNLLGISALALLVTYWVTNEVALIALGAIAWLAGEIVERYLYFRAVDSAKMPGVAAS</sequence>
<dbReference type="AlphaFoldDB" id="A0AAF0CRM2"/>
<keyword evidence="3" id="KW-0479">Metal-binding</keyword>
<dbReference type="InterPro" id="IPR017896">
    <property type="entry name" value="4Fe4S_Fe-S-bd"/>
</dbReference>
<proteinExistence type="predicted"/>
<keyword evidence="9" id="KW-0560">Oxidoreductase</keyword>
<dbReference type="InterPro" id="IPR017900">
    <property type="entry name" value="4Fe4S_Fe_S_CS"/>
</dbReference>
<evidence type="ECO:0000256" key="2">
    <source>
        <dbReference type="ARBA" id="ARBA00022485"/>
    </source>
</evidence>
<evidence type="ECO:0000313" key="10">
    <source>
        <dbReference type="Proteomes" id="UP001218638"/>
    </source>
</evidence>
<dbReference type="EC" id="1.8.5.3" evidence="9"/>
<dbReference type="GO" id="GO:0019645">
    <property type="term" value="P:anaerobic electron transport chain"/>
    <property type="evidence" value="ECO:0007669"/>
    <property type="project" value="InterPro"/>
</dbReference>
<feature type="transmembrane region" description="Helical" evidence="7">
    <location>
        <begin position="403"/>
        <end position="426"/>
    </location>
</feature>
<dbReference type="PANTHER" id="PTHR43545">
    <property type="entry name" value="FORMATE DEHYDROGENASE, NITRATE-INDUCIBLE, IRON-SULFUR SUBUNIT"/>
    <property type="match status" value="1"/>
</dbReference>
<dbReference type="SUPFAM" id="SSF54862">
    <property type="entry name" value="4Fe-4S ferredoxins"/>
    <property type="match status" value="1"/>
</dbReference>
<dbReference type="GO" id="GO:0030313">
    <property type="term" value="C:cell envelope"/>
    <property type="evidence" value="ECO:0007669"/>
    <property type="project" value="UniProtKB-SubCell"/>
</dbReference>
<keyword evidence="10" id="KW-1185">Reference proteome</keyword>
<keyword evidence="7" id="KW-0812">Transmembrane</keyword>
<feature type="transmembrane region" description="Helical" evidence="7">
    <location>
        <begin position="283"/>
        <end position="304"/>
    </location>
</feature>
<dbReference type="EMBL" id="CP119075">
    <property type="protein sequence ID" value="WED66754.1"/>
    <property type="molecule type" value="Genomic_DNA"/>
</dbReference>
<evidence type="ECO:0000256" key="4">
    <source>
        <dbReference type="ARBA" id="ARBA00022737"/>
    </source>
</evidence>
<feature type="domain" description="4Fe-4S ferredoxin-type" evidence="8">
    <location>
        <begin position="133"/>
        <end position="162"/>
    </location>
</feature>
<dbReference type="PROSITE" id="PS51379">
    <property type="entry name" value="4FE4S_FER_2"/>
    <property type="match status" value="2"/>
</dbReference>
<feature type="domain" description="4Fe-4S ferredoxin-type" evidence="8">
    <location>
        <begin position="55"/>
        <end position="85"/>
    </location>
</feature>
<feature type="transmembrane region" description="Helical" evidence="7">
    <location>
        <begin position="364"/>
        <end position="383"/>
    </location>
</feature>
<evidence type="ECO:0000256" key="3">
    <source>
        <dbReference type="ARBA" id="ARBA00022723"/>
    </source>
</evidence>
<keyword evidence="4" id="KW-0677">Repeat</keyword>
<feature type="transmembrane region" description="Helical" evidence="7">
    <location>
        <begin position="454"/>
        <end position="485"/>
    </location>
</feature>
<evidence type="ECO:0000256" key="1">
    <source>
        <dbReference type="ARBA" id="ARBA00004196"/>
    </source>
</evidence>
<keyword evidence="7" id="KW-1133">Transmembrane helix</keyword>
<organism evidence="9 10">
    <name type="scientific">Synoicihabitans lomoniglobus</name>
    <dbReference type="NCBI Taxonomy" id="2909285"/>
    <lineage>
        <taxon>Bacteria</taxon>
        <taxon>Pseudomonadati</taxon>
        <taxon>Verrucomicrobiota</taxon>
        <taxon>Opitutia</taxon>
        <taxon>Opitutales</taxon>
        <taxon>Opitutaceae</taxon>
        <taxon>Synoicihabitans</taxon>
    </lineage>
</organism>
<dbReference type="GO" id="GO:0016491">
    <property type="term" value="F:oxidoreductase activity"/>
    <property type="evidence" value="ECO:0007669"/>
    <property type="project" value="UniProtKB-KW"/>
</dbReference>
<dbReference type="GO" id="GO:0046872">
    <property type="term" value="F:metal ion binding"/>
    <property type="evidence" value="ECO:0007669"/>
    <property type="project" value="UniProtKB-KW"/>
</dbReference>
<keyword evidence="7" id="KW-0472">Membrane</keyword>
<feature type="transmembrane region" description="Helical" evidence="7">
    <location>
        <begin position="325"/>
        <end position="344"/>
    </location>
</feature>
<comment type="subcellular location">
    <subcellularLocation>
        <location evidence="1">Cell envelope</location>
    </subcellularLocation>
</comment>